<protein>
    <submittedName>
        <fullName evidence="2">Uncharacterized protein</fullName>
    </submittedName>
</protein>
<dbReference type="KEGG" id="vg:29125002"/>
<organism evidence="2 3">
    <name type="scientific">Gordonia phage Yvonnetastic</name>
    <dbReference type="NCBI Taxonomy" id="1821566"/>
    <lineage>
        <taxon>Viruses</taxon>
        <taxon>Duplodnaviria</taxon>
        <taxon>Heunggongvirae</taxon>
        <taxon>Uroviricota</taxon>
        <taxon>Caudoviricetes</taxon>
        <taxon>Yvonnevirus</taxon>
        <taxon>Yvonnevirus yvonnetastic</taxon>
        <taxon>Gordonia virus Yvonnetastic</taxon>
    </lineage>
</organism>
<evidence type="ECO:0000313" key="2">
    <source>
        <dbReference type="EMBL" id="AMS02584.1"/>
    </source>
</evidence>
<dbReference type="GeneID" id="29125002"/>
<feature type="compositionally biased region" description="Basic and acidic residues" evidence="1">
    <location>
        <begin position="78"/>
        <end position="87"/>
    </location>
</feature>
<evidence type="ECO:0000313" key="3">
    <source>
        <dbReference type="Proteomes" id="UP000201371"/>
    </source>
</evidence>
<feature type="region of interest" description="Disordered" evidence="1">
    <location>
        <begin position="40"/>
        <end position="87"/>
    </location>
</feature>
<keyword evidence="3" id="KW-1185">Reference proteome</keyword>
<reference evidence="3" key="1">
    <citation type="submission" date="2016-03" db="EMBL/GenBank/DDBJ databases">
        <authorList>
            <person name="Ploux O."/>
        </authorList>
    </citation>
    <scope>NUCLEOTIDE SEQUENCE [LARGE SCALE GENOMIC DNA]</scope>
</reference>
<dbReference type="EMBL" id="KU963248">
    <property type="protein sequence ID" value="AMS02584.1"/>
    <property type="molecule type" value="Genomic_DNA"/>
</dbReference>
<accession>A0A142K901</accession>
<proteinExistence type="predicted"/>
<name>A0A142K901_9CAUD</name>
<dbReference type="RefSeq" id="YP_009301094.1">
    <property type="nucleotide sequence ID" value="NC_031230.1"/>
</dbReference>
<evidence type="ECO:0000256" key="1">
    <source>
        <dbReference type="SAM" id="MobiDB-lite"/>
    </source>
</evidence>
<dbReference type="Proteomes" id="UP000201371">
    <property type="component" value="Segment"/>
</dbReference>
<gene>
    <name evidence="2" type="primary">40</name>
    <name evidence="2" type="ORF">SEA_YVONNETASTIC_40</name>
</gene>
<sequence length="87" mass="9333">MSDFTKKTVMAREDGAKVVAENALDYHNYVARGFRATDEELPAAYQDDEPEAEQKDEEKPAGTSSVPAVSTGAVVSKPDAKAADSKK</sequence>